<dbReference type="OrthoDB" id="2454113at2"/>
<dbReference type="Proteomes" id="UP000525923">
    <property type="component" value="Unassembled WGS sequence"/>
</dbReference>
<feature type="transmembrane region" description="Helical" evidence="1">
    <location>
        <begin position="45"/>
        <end position="65"/>
    </location>
</feature>
<dbReference type="AlphaFoldDB" id="A0A7W8CSP7"/>
<dbReference type="RefSeq" id="WP_135500152.1">
    <property type="nucleotide sequence ID" value="NZ_JACHHE010000005.1"/>
</dbReference>
<evidence type="ECO:0000313" key="3">
    <source>
        <dbReference type="Proteomes" id="UP000525923"/>
    </source>
</evidence>
<proteinExistence type="predicted"/>
<name>A0A7W8CSP7_9BACL</name>
<keyword evidence="1" id="KW-0812">Transmembrane</keyword>
<sequence>MYPSIACPNCQQAITEAHAKDFNIPFVMKCPHCGAKLKETKITPWLVLSLLFALPIFIFSAVNVQNFLADYFPVIAKIPTIFVFLAFFYPLYRFYESWHAQTLLRKGEIRLR</sequence>
<evidence type="ECO:0000313" key="2">
    <source>
        <dbReference type="EMBL" id="MBB5180616.1"/>
    </source>
</evidence>
<dbReference type="EMBL" id="JACHHE010000005">
    <property type="protein sequence ID" value="MBB5180616.1"/>
    <property type="molecule type" value="Genomic_DNA"/>
</dbReference>
<keyword evidence="1" id="KW-1133">Transmembrane helix</keyword>
<comment type="caution">
    <text evidence="2">The sequence shown here is derived from an EMBL/GenBank/DDBJ whole genome shotgun (WGS) entry which is preliminary data.</text>
</comment>
<evidence type="ECO:0000256" key="1">
    <source>
        <dbReference type="SAM" id="Phobius"/>
    </source>
</evidence>
<keyword evidence="1" id="KW-0472">Membrane</keyword>
<keyword evidence="3" id="KW-1185">Reference proteome</keyword>
<accession>A0A7W8CSP7</accession>
<feature type="transmembrane region" description="Helical" evidence="1">
    <location>
        <begin position="71"/>
        <end position="92"/>
    </location>
</feature>
<protein>
    <submittedName>
        <fullName evidence="2">Putative integral membrane protein</fullName>
    </submittedName>
</protein>
<gene>
    <name evidence="2" type="ORF">HNQ44_002045</name>
</gene>
<organism evidence="2 3">
    <name type="scientific">Planococcus koreensis</name>
    <dbReference type="NCBI Taxonomy" id="112331"/>
    <lineage>
        <taxon>Bacteria</taxon>
        <taxon>Bacillati</taxon>
        <taxon>Bacillota</taxon>
        <taxon>Bacilli</taxon>
        <taxon>Bacillales</taxon>
        <taxon>Caryophanaceae</taxon>
        <taxon>Planococcus</taxon>
    </lineage>
</organism>
<reference evidence="2 3" key="1">
    <citation type="submission" date="2020-08" db="EMBL/GenBank/DDBJ databases">
        <title>Genomic Encyclopedia of Type Strains, Phase IV (KMG-IV): sequencing the most valuable type-strain genomes for metagenomic binning, comparative biology and taxonomic classification.</title>
        <authorList>
            <person name="Goeker M."/>
        </authorList>
    </citation>
    <scope>NUCLEOTIDE SEQUENCE [LARGE SCALE GENOMIC DNA]</scope>
    <source>
        <strain evidence="2 3">DSM 15895</strain>
    </source>
</reference>